<sequence length="98" mass="10787">MENRDCNSWLKYGRCGHANAPNPGHSRCLGVGVCGEVNANDPLYAETVRRMQEFEGGGFKARRKSGMVTCRDCGKRERHSEFTVSAYCGACAAKRRGV</sequence>
<comment type="caution">
    <text evidence="1">The sequence shown here is derived from an EMBL/GenBank/DDBJ whole genome shotgun (WGS) entry which is preliminary data.</text>
</comment>
<accession>A0A0F8Z232</accession>
<organism evidence="1">
    <name type="scientific">marine sediment metagenome</name>
    <dbReference type="NCBI Taxonomy" id="412755"/>
    <lineage>
        <taxon>unclassified sequences</taxon>
        <taxon>metagenomes</taxon>
        <taxon>ecological metagenomes</taxon>
    </lineage>
</organism>
<evidence type="ECO:0000313" key="1">
    <source>
        <dbReference type="EMBL" id="KKK60464.1"/>
    </source>
</evidence>
<gene>
    <name evidence="1" type="ORF">LCGC14_3024100</name>
</gene>
<reference evidence="1" key="1">
    <citation type="journal article" date="2015" name="Nature">
        <title>Complex archaea that bridge the gap between prokaryotes and eukaryotes.</title>
        <authorList>
            <person name="Spang A."/>
            <person name="Saw J.H."/>
            <person name="Jorgensen S.L."/>
            <person name="Zaremba-Niedzwiedzka K."/>
            <person name="Martijn J."/>
            <person name="Lind A.E."/>
            <person name="van Eijk R."/>
            <person name="Schleper C."/>
            <person name="Guy L."/>
            <person name="Ettema T.J."/>
        </authorList>
    </citation>
    <scope>NUCLEOTIDE SEQUENCE</scope>
</reference>
<proteinExistence type="predicted"/>
<name>A0A0F8Z232_9ZZZZ</name>
<dbReference type="AlphaFoldDB" id="A0A0F8Z232"/>
<protein>
    <submittedName>
        <fullName evidence="1">Uncharacterized protein</fullName>
    </submittedName>
</protein>
<dbReference type="EMBL" id="LAZR01062958">
    <property type="protein sequence ID" value="KKK60464.1"/>
    <property type="molecule type" value="Genomic_DNA"/>
</dbReference>